<evidence type="ECO:0000259" key="6">
    <source>
        <dbReference type="PROSITE" id="PS50089"/>
    </source>
</evidence>
<dbReference type="OrthoDB" id="448448at2759"/>
<dbReference type="HOGENOM" id="CLU_000315_2_7_1"/>
<evidence type="ECO:0000313" key="10">
    <source>
        <dbReference type="Proteomes" id="UP000053789"/>
    </source>
</evidence>
<dbReference type="InterPro" id="IPR001650">
    <property type="entry name" value="Helicase_C-like"/>
</dbReference>
<feature type="domain" description="Helicase ATP-binding" evidence="7">
    <location>
        <begin position="386"/>
        <end position="570"/>
    </location>
</feature>
<evidence type="ECO:0000256" key="1">
    <source>
        <dbReference type="ARBA" id="ARBA00022741"/>
    </source>
</evidence>
<dbReference type="Pfam" id="PF00271">
    <property type="entry name" value="Helicase_C"/>
    <property type="match status" value="1"/>
</dbReference>
<evidence type="ECO:0000256" key="5">
    <source>
        <dbReference type="SAM" id="MobiDB-lite"/>
    </source>
</evidence>
<gene>
    <name evidence="9" type="ORF">Z519_09113</name>
</gene>
<feature type="domain" description="RING-type" evidence="6">
    <location>
        <begin position="710"/>
        <end position="752"/>
    </location>
</feature>
<evidence type="ECO:0000256" key="2">
    <source>
        <dbReference type="ARBA" id="ARBA00022801"/>
    </source>
</evidence>
<feature type="domain" description="Helicase C-terminal" evidence="8">
    <location>
        <begin position="791"/>
        <end position="939"/>
    </location>
</feature>
<dbReference type="Proteomes" id="UP000053789">
    <property type="component" value="Unassembled WGS sequence"/>
</dbReference>
<dbReference type="PANTHER" id="PTHR45626">
    <property type="entry name" value="TRANSCRIPTION TERMINATION FACTOR 2-RELATED"/>
    <property type="match status" value="1"/>
</dbReference>
<dbReference type="SUPFAM" id="SSF52540">
    <property type="entry name" value="P-loop containing nucleoside triphosphate hydrolases"/>
    <property type="match status" value="2"/>
</dbReference>
<protein>
    <submittedName>
        <fullName evidence="9">Uncharacterized protein</fullName>
    </submittedName>
</protein>
<feature type="region of interest" description="Disordered" evidence="5">
    <location>
        <begin position="290"/>
        <end position="309"/>
    </location>
</feature>
<dbReference type="PROSITE" id="PS50089">
    <property type="entry name" value="ZF_RING_2"/>
    <property type="match status" value="1"/>
</dbReference>
<dbReference type="InterPro" id="IPR000330">
    <property type="entry name" value="SNF2_N"/>
</dbReference>
<organism evidence="9 10">
    <name type="scientific">Cladophialophora bantiana (strain ATCC 10958 / CBS 173.52 / CDC B-1940 / NIH 8579)</name>
    <name type="common">Xylohypha bantiana</name>
    <dbReference type="NCBI Taxonomy" id="1442370"/>
    <lineage>
        <taxon>Eukaryota</taxon>
        <taxon>Fungi</taxon>
        <taxon>Dikarya</taxon>
        <taxon>Ascomycota</taxon>
        <taxon>Pezizomycotina</taxon>
        <taxon>Eurotiomycetes</taxon>
        <taxon>Chaetothyriomycetidae</taxon>
        <taxon>Chaetothyriales</taxon>
        <taxon>Herpotrichiellaceae</taxon>
        <taxon>Cladophialophora</taxon>
    </lineage>
</organism>
<dbReference type="GeneID" id="27702041"/>
<dbReference type="CDD" id="cd18793">
    <property type="entry name" value="SF2_C_SNF"/>
    <property type="match status" value="1"/>
</dbReference>
<dbReference type="GO" id="GO:0008094">
    <property type="term" value="F:ATP-dependent activity, acting on DNA"/>
    <property type="evidence" value="ECO:0007669"/>
    <property type="project" value="TreeGrafter"/>
</dbReference>
<keyword evidence="4" id="KW-0862">Zinc</keyword>
<name>A0A0D2FV98_CLAB1</name>
<keyword evidence="3" id="KW-0067">ATP-binding</keyword>
<dbReference type="EMBL" id="KN846993">
    <property type="protein sequence ID" value="KIW90467.1"/>
    <property type="molecule type" value="Genomic_DNA"/>
</dbReference>
<evidence type="ECO:0000259" key="8">
    <source>
        <dbReference type="PROSITE" id="PS51194"/>
    </source>
</evidence>
<keyword evidence="4" id="KW-0863">Zinc-finger</keyword>
<dbReference type="SUPFAM" id="SSF57850">
    <property type="entry name" value="RING/U-box"/>
    <property type="match status" value="1"/>
</dbReference>
<dbReference type="InterPro" id="IPR038718">
    <property type="entry name" value="SNF2-like_sf"/>
</dbReference>
<dbReference type="GO" id="GO:0008270">
    <property type="term" value="F:zinc ion binding"/>
    <property type="evidence" value="ECO:0007669"/>
    <property type="project" value="UniProtKB-KW"/>
</dbReference>
<dbReference type="GO" id="GO:0016787">
    <property type="term" value="F:hydrolase activity"/>
    <property type="evidence" value="ECO:0007669"/>
    <property type="project" value="UniProtKB-KW"/>
</dbReference>
<dbReference type="PANTHER" id="PTHR45626:SF52">
    <property type="entry name" value="SINGLE-STRANDED DNA-DEPENDENT ATPASE (EUROFUNG)"/>
    <property type="match status" value="1"/>
</dbReference>
<dbReference type="PROSITE" id="PS51192">
    <property type="entry name" value="HELICASE_ATP_BIND_1"/>
    <property type="match status" value="1"/>
</dbReference>
<dbReference type="RefSeq" id="XP_016617136.1">
    <property type="nucleotide sequence ID" value="XM_016766838.1"/>
</dbReference>
<dbReference type="AlphaFoldDB" id="A0A0D2FV98"/>
<accession>A0A0D2FV98</accession>
<dbReference type="CDD" id="cd18008">
    <property type="entry name" value="DEXDc_SHPRH-like"/>
    <property type="match status" value="1"/>
</dbReference>
<keyword evidence="10" id="KW-1185">Reference proteome</keyword>
<evidence type="ECO:0000313" key="9">
    <source>
        <dbReference type="EMBL" id="KIW90467.1"/>
    </source>
</evidence>
<feature type="region of interest" description="Disordered" evidence="5">
    <location>
        <begin position="31"/>
        <end position="52"/>
    </location>
</feature>
<keyword evidence="1" id="KW-0547">Nucleotide-binding</keyword>
<dbReference type="VEuPathDB" id="FungiDB:Z519_09113"/>
<dbReference type="Gene3D" id="3.40.50.300">
    <property type="entry name" value="P-loop containing nucleotide triphosphate hydrolases"/>
    <property type="match status" value="1"/>
</dbReference>
<dbReference type="SMART" id="SM00490">
    <property type="entry name" value="HELICc"/>
    <property type="match status" value="1"/>
</dbReference>
<evidence type="ECO:0000256" key="3">
    <source>
        <dbReference type="ARBA" id="ARBA00022840"/>
    </source>
</evidence>
<dbReference type="InterPro" id="IPR049730">
    <property type="entry name" value="SNF2/RAD54-like_C"/>
</dbReference>
<dbReference type="InterPro" id="IPR001841">
    <property type="entry name" value="Znf_RING"/>
</dbReference>
<keyword evidence="4" id="KW-0479">Metal-binding</keyword>
<dbReference type="GO" id="GO:0005524">
    <property type="term" value="F:ATP binding"/>
    <property type="evidence" value="ECO:0007669"/>
    <property type="project" value="UniProtKB-KW"/>
</dbReference>
<dbReference type="Pfam" id="PF00176">
    <property type="entry name" value="SNF2-rel_dom"/>
    <property type="match status" value="1"/>
</dbReference>
<evidence type="ECO:0000259" key="7">
    <source>
        <dbReference type="PROSITE" id="PS51192"/>
    </source>
</evidence>
<proteinExistence type="predicted"/>
<sequence>MTSLKRSADYIDQLDQPHQLDHFQYPDHCGAFSSQPFSSQQSESFGDGPEPHLDVGARDWNNVWNELIGDPNINAGILNVEEGHEPSNTFFPAIHNVQDDIETWLAKDLGIAPFGDVDELLVGGGDRGCQRQNGFNRCYGMIYRAKAKLEGDMREVSQRLRGNVPQTRTHFILDVVLDDDSLSICIPDGMRIATLNFHLTESLVGHVKSQHIRLEALVHRRMIFEDIGAAKKAKDALTTININVYGTEESQTSIGHDFSVKKIWLQRPDWVSPHSKYDNPHVLKLNTSQQQIEPEIPSQTEQSSRTSGFQDSVEKMYSMLTRDSHLKGVAGDKRLRTPLLHHQEKALDFMIQRETGPIPEEFQLWEPTLIESEPWYRHKITGIKSRTLPVEAGGGILADEMGMGKTYSILALIVRTLDEATIWSNDRDVHIAEDILPSKIPSRATLVVVPSPLLLATWEDEIRNRVNQHLKILKYHGNTRTKDSRILADCDIVLTTYHTIIADKHRANPATEVAWYRIVLDEAHFIRRNSTFLYKGVAELDAKFRWCLSGTPIQNTLDDIGSLFTFIKIFPFDRLAVFRKYITVPFNDGGIRRLEGQRNLVRLFDSICIRRTKDYLNMAVPIETIHSIQLSPKERDQYNKTKEDMKRALHHLVVSESQSKFSMFQAQLQLRLLCNHGTFQHQFHWAKSRNTRDSREDALTSVGSDGEAKCSACEQTVYGILPNRALGLSDTCTHILCKECKEGTGDNCPVCEATLRPSKIQRHALGVGEISQSRLHQGDLRSEGCSSKMIALVQDLAAAAAAGDKSIVFSCWTTTLDLIGRHLRDRRMTFERIDGELSVEHRQQVLARFERDPWIPVLIMTTGVGAFGLSIIAANRVFLVEPQWNPSVEAQAIGRTIRIGQQKPVLVTRYVVQNSVEDDIQQLQRRKRGIAKMTTKDIEIADTYIKPEYTAFN</sequence>
<evidence type="ECO:0000256" key="4">
    <source>
        <dbReference type="PROSITE-ProRule" id="PRU00175"/>
    </source>
</evidence>
<dbReference type="Gene3D" id="3.40.50.10810">
    <property type="entry name" value="Tandem AAA-ATPase domain"/>
    <property type="match status" value="1"/>
</dbReference>
<dbReference type="InterPro" id="IPR050628">
    <property type="entry name" value="SNF2_RAD54_helicase_TF"/>
</dbReference>
<keyword evidence="2" id="KW-0378">Hydrolase</keyword>
<dbReference type="GO" id="GO:0005634">
    <property type="term" value="C:nucleus"/>
    <property type="evidence" value="ECO:0007669"/>
    <property type="project" value="TreeGrafter"/>
</dbReference>
<dbReference type="GO" id="GO:0006281">
    <property type="term" value="P:DNA repair"/>
    <property type="evidence" value="ECO:0007669"/>
    <property type="project" value="TreeGrafter"/>
</dbReference>
<dbReference type="InterPro" id="IPR027417">
    <property type="entry name" value="P-loop_NTPase"/>
</dbReference>
<reference evidence="9" key="1">
    <citation type="submission" date="2015-01" db="EMBL/GenBank/DDBJ databases">
        <title>The Genome Sequence of Cladophialophora bantiana CBS 173.52.</title>
        <authorList>
            <consortium name="The Broad Institute Genomics Platform"/>
            <person name="Cuomo C."/>
            <person name="de Hoog S."/>
            <person name="Gorbushina A."/>
            <person name="Stielow B."/>
            <person name="Teixiera M."/>
            <person name="Abouelleil A."/>
            <person name="Chapman S.B."/>
            <person name="Priest M."/>
            <person name="Young S.K."/>
            <person name="Wortman J."/>
            <person name="Nusbaum C."/>
            <person name="Birren B."/>
        </authorList>
    </citation>
    <scope>NUCLEOTIDE SEQUENCE [LARGE SCALE GENOMIC DNA]</scope>
    <source>
        <strain evidence="9">CBS 173.52</strain>
    </source>
</reference>
<feature type="compositionally biased region" description="Low complexity" evidence="5">
    <location>
        <begin position="32"/>
        <end position="45"/>
    </location>
</feature>
<dbReference type="SMART" id="SM00487">
    <property type="entry name" value="DEXDc"/>
    <property type="match status" value="1"/>
</dbReference>
<dbReference type="InterPro" id="IPR014001">
    <property type="entry name" value="Helicase_ATP-bd"/>
</dbReference>
<dbReference type="PROSITE" id="PS51194">
    <property type="entry name" value="HELICASE_CTER"/>
    <property type="match status" value="1"/>
</dbReference>